<dbReference type="HOGENOM" id="CLU_1710059_0_0_9"/>
<protein>
    <submittedName>
        <fullName evidence="1">Uncharacterized protein</fullName>
    </submittedName>
</protein>
<proteinExistence type="predicted"/>
<name>C0BX29_9FIRM</name>
<reference evidence="1" key="1">
    <citation type="submission" date="2009-02" db="EMBL/GenBank/DDBJ databases">
        <authorList>
            <person name="Fulton L."/>
            <person name="Clifton S."/>
            <person name="Fulton B."/>
            <person name="Xu J."/>
            <person name="Minx P."/>
            <person name="Pepin K.H."/>
            <person name="Johnson M."/>
            <person name="Bhonagiri V."/>
            <person name="Nash W.E."/>
            <person name="Mardis E.R."/>
            <person name="Wilson R.K."/>
        </authorList>
    </citation>
    <scope>NUCLEOTIDE SEQUENCE [LARGE SCALE GENOMIC DNA]</scope>
    <source>
        <strain evidence="1">DSM 15053</strain>
    </source>
</reference>
<dbReference type="EMBL" id="ABYI02000007">
    <property type="protein sequence ID" value="EEG75627.1"/>
    <property type="molecule type" value="Genomic_DNA"/>
</dbReference>
<sequence>MAEIDRHSFICGMIAAFGECVAQEVKKIAFSPPFPPSDLKHLEAEAERIMREQGLSFCLEKNPDIPEDKRVYWWVLYKFPEVQSAYARLREKGYNPAWEFEEFKDLLSYGMAWGDGYEQVVPRIRKETSPMDPVTRILFPDDGWPIEKMYKEV</sequence>
<evidence type="ECO:0000313" key="2">
    <source>
        <dbReference type="Proteomes" id="UP000004893"/>
    </source>
</evidence>
<reference evidence="1" key="2">
    <citation type="submission" date="2013-06" db="EMBL/GenBank/DDBJ databases">
        <title>Draft genome sequence of Clostridium hylemonae (DSM 15053).</title>
        <authorList>
            <person name="Sudarsanam P."/>
            <person name="Ley R."/>
            <person name="Guruge J."/>
            <person name="Turnbaugh P.J."/>
            <person name="Mahowald M."/>
            <person name="Liep D."/>
            <person name="Gordon J."/>
        </authorList>
    </citation>
    <scope>NUCLEOTIDE SEQUENCE</scope>
    <source>
        <strain evidence="1">DSM 15053</strain>
    </source>
</reference>
<accession>C0BX29</accession>
<gene>
    <name evidence="1" type="ORF">CLOHYLEM_04363</name>
</gene>
<comment type="caution">
    <text evidence="1">The sequence shown here is derived from an EMBL/GenBank/DDBJ whole genome shotgun (WGS) entry which is preliminary data.</text>
</comment>
<evidence type="ECO:0000313" key="1">
    <source>
        <dbReference type="EMBL" id="EEG75627.1"/>
    </source>
</evidence>
<dbReference type="RefSeq" id="WP_006441697.1">
    <property type="nucleotide sequence ID" value="NZ_CP036524.1"/>
</dbReference>
<organism evidence="1 2">
    <name type="scientific">[Clostridium] hylemonae DSM 15053</name>
    <dbReference type="NCBI Taxonomy" id="553973"/>
    <lineage>
        <taxon>Bacteria</taxon>
        <taxon>Bacillati</taxon>
        <taxon>Bacillota</taxon>
        <taxon>Clostridia</taxon>
        <taxon>Lachnospirales</taxon>
        <taxon>Lachnospiraceae</taxon>
    </lineage>
</organism>
<dbReference type="Proteomes" id="UP000004893">
    <property type="component" value="Unassembled WGS sequence"/>
</dbReference>
<dbReference type="STRING" id="553973.CLOHYLEM_04363"/>
<dbReference type="AlphaFoldDB" id="C0BX29"/>
<keyword evidence="2" id="KW-1185">Reference proteome</keyword>
<dbReference type="OrthoDB" id="371169at2"/>